<dbReference type="SUPFAM" id="SSF158622">
    <property type="entry name" value="YheA/YmcA-like"/>
    <property type="match status" value="1"/>
</dbReference>
<dbReference type="STRING" id="930128.SAMN05192532_101800"/>
<dbReference type="PANTHER" id="PTHR38448">
    <property type="entry name" value="REGULATORY PROTEIN YLBF-RELATED"/>
    <property type="match status" value="1"/>
</dbReference>
<protein>
    <submittedName>
        <fullName evidence="1">Cell fate regulator YlbF, YheA/YmcA/DUF963 family (Controls sporulation, competence, biofilm development)</fullName>
    </submittedName>
</protein>
<reference evidence="1 2" key="1">
    <citation type="submission" date="2016-10" db="EMBL/GenBank/DDBJ databases">
        <authorList>
            <person name="de Groot N.N."/>
        </authorList>
    </citation>
    <scope>NUCLEOTIDE SEQUENCE [LARGE SCALE GENOMIC DNA]</scope>
    <source>
        <strain evidence="1 2">DSM 23995</strain>
    </source>
</reference>
<dbReference type="Pfam" id="PF06133">
    <property type="entry name" value="Com_YlbF"/>
    <property type="match status" value="1"/>
</dbReference>
<proteinExistence type="predicted"/>
<dbReference type="EMBL" id="FONT01000001">
    <property type="protein sequence ID" value="SFE41927.1"/>
    <property type="molecule type" value="Genomic_DNA"/>
</dbReference>
<keyword evidence="2" id="KW-1185">Reference proteome</keyword>
<sequence length="147" mass="16236">MSAVVSASTDVLEEAQIMGEAILQSDVFIDYQQAKQRLTNDEEAQRLISEFNKWKDQYEEVQRFGKYHPDYKTISRHIRSAKREMDMHESVASFKKAEKALETLLNEICAEVAGAVSPTIKVPTGNPHFDNASCSGGCGSGQACGCS</sequence>
<organism evidence="1 2">
    <name type="scientific">Alteribacillus iranensis</name>
    <dbReference type="NCBI Taxonomy" id="930128"/>
    <lineage>
        <taxon>Bacteria</taxon>
        <taxon>Bacillati</taxon>
        <taxon>Bacillota</taxon>
        <taxon>Bacilli</taxon>
        <taxon>Bacillales</taxon>
        <taxon>Bacillaceae</taxon>
        <taxon>Alteribacillus</taxon>
    </lineage>
</organism>
<dbReference type="InterPro" id="IPR023378">
    <property type="entry name" value="YheA/YmcA-like_dom_sf"/>
</dbReference>
<name>A0A1I2ADX7_9BACI</name>
<gene>
    <name evidence="1" type="ORF">SAMN05192532_101800</name>
</gene>
<dbReference type="Gene3D" id="1.20.1500.10">
    <property type="entry name" value="YheA/YmcA-like"/>
    <property type="match status" value="1"/>
</dbReference>
<dbReference type="OrthoDB" id="2157513at2"/>
<accession>A0A1I2ADX7</accession>
<dbReference type="InterPro" id="IPR052767">
    <property type="entry name" value="Bact_com_dev_regulator"/>
</dbReference>
<dbReference type="InterPro" id="IPR010368">
    <property type="entry name" value="Com_YlbF"/>
</dbReference>
<evidence type="ECO:0000313" key="2">
    <source>
        <dbReference type="Proteomes" id="UP000199516"/>
    </source>
</evidence>
<dbReference type="PANTHER" id="PTHR38448:SF2">
    <property type="entry name" value="REGULATORY PROTEIN YLBF"/>
    <property type="match status" value="1"/>
</dbReference>
<dbReference type="AlphaFoldDB" id="A0A1I2ADX7"/>
<dbReference type="Proteomes" id="UP000199516">
    <property type="component" value="Unassembled WGS sequence"/>
</dbReference>
<dbReference type="RefSeq" id="WP_091657617.1">
    <property type="nucleotide sequence ID" value="NZ_FONT01000001.1"/>
</dbReference>
<evidence type="ECO:0000313" key="1">
    <source>
        <dbReference type="EMBL" id="SFE41927.1"/>
    </source>
</evidence>